<feature type="transmembrane region" description="Helical" evidence="5">
    <location>
        <begin position="46"/>
        <end position="69"/>
    </location>
</feature>
<organism evidence="7 8">
    <name type="scientific">Syntrophotalea carbinolica (strain DSM 2380 / NBRC 103641 / GraBd1)</name>
    <name type="common">Pelobacter carbinolicus</name>
    <dbReference type="NCBI Taxonomy" id="338963"/>
    <lineage>
        <taxon>Bacteria</taxon>
        <taxon>Pseudomonadati</taxon>
        <taxon>Thermodesulfobacteriota</taxon>
        <taxon>Desulfuromonadia</taxon>
        <taxon>Desulfuromonadales</taxon>
        <taxon>Syntrophotaleaceae</taxon>
        <taxon>Syntrophotalea</taxon>
    </lineage>
</organism>
<evidence type="ECO:0000256" key="5">
    <source>
        <dbReference type="SAM" id="Phobius"/>
    </source>
</evidence>
<evidence type="ECO:0000256" key="3">
    <source>
        <dbReference type="ARBA" id="ARBA00022989"/>
    </source>
</evidence>
<accession>Q3A1J7</accession>
<dbReference type="EMBL" id="CP000142">
    <property type="protein sequence ID" value="ABA89760.1"/>
    <property type="molecule type" value="Genomic_DNA"/>
</dbReference>
<evidence type="ECO:0000256" key="2">
    <source>
        <dbReference type="ARBA" id="ARBA00022692"/>
    </source>
</evidence>
<comment type="subcellular location">
    <subcellularLocation>
        <location evidence="1">Membrane</location>
        <topology evidence="1">Multi-pass membrane protein</topology>
    </subcellularLocation>
</comment>
<feature type="domain" description="Methylamine utilisation protein MauE" evidence="6">
    <location>
        <begin position="7"/>
        <end position="132"/>
    </location>
</feature>
<dbReference type="GO" id="GO:0030416">
    <property type="term" value="P:methylamine metabolic process"/>
    <property type="evidence" value="ECO:0007669"/>
    <property type="project" value="InterPro"/>
</dbReference>
<proteinExistence type="predicted"/>
<evidence type="ECO:0000259" key="6">
    <source>
        <dbReference type="Pfam" id="PF07291"/>
    </source>
</evidence>
<feature type="transmembrane region" description="Helical" evidence="5">
    <location>
        <begin position="76"/>
        <end position="96"/>
    </location>
</feature>
<dbReference type="RefSeq" id="WP_011342296.1">
    <property type="nucleotide sequence ID" value="NC_007498.2"/>
</dbReference>
<reference evidence="7 8" key="2">
    <citation type="journal article" date="2012" name="BMC Genomics">
        <title>The genome of Pelobacter carbinolicus reveals surprising metabolic capabilities and physiological features.</title>
        <authorList>
            <person name="Aklujkar M."/>
            <person name="Haveman S.A."/>
            <person name="Didonato R.Jr."/>
            <person name="Chertkov O."/>
            <person name="Han C.S."/>
            <person name="Land M.L."/>
            <person name="Brown P."/>
            <person name="Lovley D.R."/>
        </authorList>
    </citation>
    <scope>NUCLEOTIDE SEQUENCE [LARGE SCALE GENOMIC DNA]</scope>
    <source>
        <strain evidence="8">DSM 2380 / NBRC 103641 / GraBd1</strain>
    </source>
</reference>
<name>Q3A1J7_SYNC1</name>
<gene>
    <name evidence="7" type="ordered locus">Pcar_2522</name>
</gene>
<dbReference type="eggNOG" id="COG2259">
    <property type="taxonomic scope" value="Bacteria"/>
</dbReference>
<feature type="transmembrane region" description="Helical" evidence="5">
    <location>
        <begin position="7"/>
        <end position="26"/>
    </location>
</feature>
<reference evidence="8" key="1">
    <citation type="submission" date="2005-10" db="EMBL/GenBank/DDBJ databases">
        <title>Complete sequence of Pelobacter carbinolicus DSM 2380.</title>
        <authorList>
            <person name="Copeland A."/>
            <person name="Lucas S."/>
            <person name="Lapidus A."/>
            <person name="Barry K."/>
            <person name="Detter J.C."/>
            <person name="Glavina T."/>
            <person name="Hammon N."/>
            <person name="Israni S."/>
            <person name="Pitluck S."/>
            <person name="Chertkov O."/>
            <person name="Schmutz J."/>
            <person name="Larimer F."/>
            <person name="Land M."/>
            <person name="Kyrpides N."/>
            <person name="Ivanova N."/>
            <person name="Richardson P."/>
        </authorList>
    </citation>
    <scope>NUCLEOTIDE SEQUENCE [LARGE SCALE GENOMIC DNA]</scope>
    <source>
        <strain evidence="8">DSM 2380 / NBRC 103641 / GraBd1</strain>
    </source>
</reference>
<dbReference type="GO" id="GO:0016020">
    <property type="term" value="C:membrane"/>
    <property type="evidence" value="ECO:0007669"/>
    <property type="project" value="UniProtKB-SubCell"/>
</dbReference>
<keyword evidence="3 5" id="KW-1133">Transmembrane helix</keyword>
<dbReference type="AlphaFoldDB" id="Q3A1J7"/>
<feature type="transmembrane region" description="Helical" evidence="5">
    <location>
        <begin position="116"/>
        <end position="136"/>
    </location>
</feature>
<evidence type="ECO:0000313" key="8">
    <source>
        <dbReference type="Proteomes" id="UP000002534"/>
    </source>
</evidence>
<evidence type="ECO:0000256" key="4">
    <source>
        <dbReference type="ARBA" id="ARBA00023136"/>
    </source>
</evidence>
<dbReference type="UniPathway" id="UPA00895"/>
<dbReference type="STRING" id="338963.Pcar_2522"/>
<keyword evidence="4 5" id="KW-0472">Membrane</keyword>
<dbReference type="InterPro" id="IPR009908">
    <property type="entry name" value="Methylamine_util_MauE"/>
</dbReference>
<keyword evidence="8" id="KW-1185">Reference proteome</keyword>
<dbReference type="Proteomes" id="UP000002534">
    <property type="component" value="Chromosome"/>
</dbReference>
<dbReference type="OrthoDB" id="9809646at2"/>
<dbReference type="KEGG" id="pca:Pcar_2522"/>
<evidence type="ECO:0000256" key="1">
    <source>
        <dbReference type="ARBA" id="ARBA00004141"/>
    </source>
</evidence>
<evidence type="ECO:0000313" key="7">
    <source>
        <dbReference type="EMBL" id="ABA89760.1"/>
    </source>
</evidence>
<sequence>MKRFEPILYHVSRLLLGGLFLYAGVVKAFDPAGFAGEIANYQIMPYRLNFLVAATLPFVEMLAGLLLVINRKVRPASLVIGGLNLVFIVALSSLLVRGLDIDCGCFRPGAHSSVTAALWRDIGLMVLVVVTFVGSVRRRA</sequence>
<keyword evidence="2 5" id="KW-0812">Transmembrane</keyword>
<dbReference type="Pfam" id="PF07291">
    <property type="entry name" value="MauE"/>
    <property type="match status" value="1"/>
</dbReference>
<dbReference type="HOGENOM" id="CLU_101331_3_1_7"/>
<protein>
    <recommendedName>
        <fullName evidence="6">Methylamine utilisation protein MauE domain-containing protein</fullName>
    </recommendedName>
</protein>